<protein>
    <submittedName>
        <fullName evidence="1">Uncharacterized protein</fullName>
    </submittedName>
</protein>
<organism evidence="1 2">
    <name type="scientific">Undibacterium danionis</name>
    <dbReference type="NCBI Taxonomy" id="1812100"/>
    <lineage>
        <taxon>Bacteria</taxon>
        <taxon>Pseudomonadati</taxon>
        <taxon>Pseudomonadota</taxon>
        <taxon>Betaproteobacteria</taxon>
        <taxon>Burkholderiales</taxon>
        <taxon>Oxalobacteraceae</taxon>
        <taxon>Undibacterium</taxon>
    </lineage>
</organism>
<evidence type="ECO:0000313" key="1">
    <source>
        <dbReference type="EMBL" id="MFC0348182.1"/>
    </source>
</evidence>
<proteinExistence type="predicted"/>
<dbReference type="EMBL" id="JBHLXJ010000002">
    <property type="protein sequence ID" value="MFC0348182.1"/>
    <property type="molecule type" value="Genomic_DNA"/>
</dbReference>
<accession>A0ABV6I8N0</accession>
<evidence type="ECO:0000313" key="2">
    <source>
        <dbReference type="Proteomes" id="UP001589844"/>
    </source>
</evidence>
<dbReference type="Proteomes" id="UP001589844">
    <property type="component" value="Unassembled WGS sequence"/>
</dbReference>
<keyword evidence="2" id="KW-1185">Reference proteome</keyword>
<comment type="caution">
    <text evidence="1">The sequence shown here is derived from an EMBL/GenBank/DDBJ whole genome shotgun (WGS) entry which is preliminary data.</text>
</comment>
<reference evidence="1 2" key="1">
    <citation type="submission" date="2024-09" db="EMBL/GenBank/DDBJ databases">
        <authorList>
            <person name="Sun Q."/>
            <person name="Mori K."/>
        </authorList>
    </citation>
    <scope>NUCLEOTIDE SEQUENCE [LARGE SCALE GENOMIC DNA]</scope>
    <source>
        <strain evidence="1 2">CCM 8677</strain>
    </source>
</reference>
<gene>
    <name evidence="1" type="ORF">ACFFJH_00020</name>
</gene>
<dbReference type="RefSeq" id="WP_390209197.1">
    <property type="nucleotide sequence ID" value="NZ_JBHLXJ010000002.1"/>
</dbReference>
<sequence length="47" mass="5057">MQELNIFELCAVGGGIISARQNGIYIGPDGAPYKNGMPIYISIDQID</sequence>
<name>A0ABV6I8N0_9BURK</name>